<evidence type="ECO:0000313" key="1">
    <source>
        <dbReference type="EMBL" id="OCK88035.1"/>
    </source>
</evidence>
<accession>A0ACC8ENX9</accession>
<name>A0ACC8ENX9_9PEZI</name>
<proteinExistence type="predicted"/>
<evidence type="ECO:0000313" key="2">
    <source>
        <dbReference type="Proteomes" id="UP000250078"/>
    </source>
</evidence>
<keyword evidence="2" id="KW-1185">Reference proteome</keyword>
<organism evidence="1 2">
    <name type="scientific">Cenococcum geophilum 1.58</name>
    <dbReference type="NCBI Taxonomy" id="794803"/>
    <lineage>
        <taxon>Eukaryota</taxon>
        <taxon>Fungi</taxon>
        <taxon>Dikarya</taxon>
        <taxon>Ascomycota</taxon>
        <taxon>Pezizomycotina</taxon>
        <taxon>Dothideomycetes</taxon>
        <taxon>Pleosporomycetidae</taxon>
        <taxon>Gloniales</taxon>
        <taxon>Gloniaceae</taxon>
        <taxon>Cenococcum</taxon>
    </lineage>
</organism>
<dbReference type="EMBL" id="KV748251">
    <property type="protein sequence ID" value="OCK88035.1"/>
    <property type="molecule type" value="Genomic_DNA"/>
</dbReference>
<sequence>MSIAALTTAFVPSSSCLASDNIWKVFTTCPSNDQCYYLLQGPPSTSDCLPTAYRIDSTAYYSPAHCPSGYTPACSSLNTINSFTETVYTCCPTVHTFRCLTSKRLNFQSSFGCASQFTGTGTLQVTASDRFSTSLALETYDQGGGINAFAIQVRFQSTDFVSTTSSPGPTSTPTTPAQTVPSTTSTSSPLPTSTPSGGLSPGAKAGIGVCVSVGVLALIAMLWFGYVWGKRRSQQATQLVQEHPEAIQIEQPYPVGNQYENRSPARGMERQAAVSELDGQPPLYEMR</sequence>
<reference evidence="1 2" key="1">
    <citation type="journal article" date="2016" name="Nat. Commun.">
        <title>Ectomycorrhizal ecology is imprinted in the genome of the dominant symbiotic fungus Cenococcum geophilum.</title>
        <authorList>
            <consortium name="DOE Joint Genome Institute"/>
            <person name="Peter M."/>
            <person name="Kohler A."/>
            <person name="Ohm R.A."/>
            <person name="Kuo A."/>
            <person name="Krutzmann J."/>
            <person name="Morin E."/>
            <person name="Arend M."/>
            <person name="Barry K.W."/>
            <person name="Binder M."/>
            <person name="Choi C."/>
            <person name="Clum A."/>
            <person name="Copeland A."/>
            <person name="Grisel N."/>
            <person name="Haridas S."/>
            <person name="Kipfer T."/>
            <person name="LaButti K."/>
            <person name="Lindquist E."/>
            <person name="Lipzen A."/>
            <person name="Maire R."/>
            <person name="Meier B."/>
            <person name="Mihaltcheva S."/>
            <person name="Molinier V."/>
            <person name="Murat C."/>
            <person name="Poggeler S."/>
            <person name="Quandt C.A."/>
            <person name="Sperisen C."/>
            <person name="Tritt A."/>
            <person name="Tisserant E."/>
            <person name="Crous P.W."/>
            <person name="Henrissat B."/>
            <person name="Nehls U."/>
            <person name="Egli S."/>
            <person name="Spatafora J.W."/>
            <person name="Grigoriev I.V."/>
            <person name="Martin F.M."/>
        </authorList>
    </citation>
    <scope>NUCLEOTIDE SEQUENCE [LARGE SCALE GENOMIC DNA]</scope>
    <source>
        <strain evidence="1 2">1.58</strain>
    </source>
</reference>
<gene>
    <name evidence="1" type="ORF">K441DRAFT_647441</name>
</gene>
<dbReference type="Proteomes" id="UP000250078">
    <property type="component" value="Unassembled WGS sequence"/>
</dbReference>
<protein>
    <submittedName>
        <fullName evidence="1">Uncharacterized protein</fullName>
    </submittedName>
</protein>